<protein>
    <submittedName>
        <fullName evidence="1">Uncharacterized protein</fullName>
    </submittedName>
</protein>
<dbReference type="EMBL" id="FQ790358">
    <property type="protein sequence ID" value="CCD56094.1"/>
    <property type="molecule type" value="Genomic_DNA"/>
</dbReference>
<gene>
    <name evidence="1" type="ORF">BofuT4_uP152260.1</name>
</gene>
<reference evidence="2" key="1">
    <citation type="journal article" date="2011" name="PLoS Genet.">
        <title>Genomic analysis of the necrotrophic fungal pathogens Sclerotinia sclerotiorum and Botrytis cinerea.</title>
        <authorList>
            <person name="Amselem J."/>
            <person name="Cuomo C.A."/>
            <person name="van Kan J.A."/>
            <person name="Viaud M."/>
            <person name="Benito E.P."/>
            <person name="Couloux A."/>
            <person name="Coutinho P.M."/>
            <person name="de Vries R.P."/>
            <person name="Dyer P.S."/>
            <person name="Fillinger S."/>
            <person name="Fournier E."/>
            <person name="Gout L."/>
            <person name="Hahn M."/>
            <person name="Kohn L."/>
            <person name="Lapalu N."/>
            <person name="Plummer K.M."/>
            <person name="Pradier J.M."/>
            <person name="Quevillon E."/>
            <person name="Sharon A."/>
            <person name="Simon A."/>
            <person name="ten Have A."/>
            <person name="Tudzynski B."/>
            <person name="Tudzynski P."/>
            <person name="Wincker P."/>
            <person name="Andrew M."/>
            <person name="Anthouard V."/>
            <person name="Beever R.E."/>
            <person name="Beffa R."/>
            <person name="Benoit I."/>
            <person name="Bouzid O."/>
            <person name="Brault B."/>
            <person name="Chen Z."/>
            <person name="Choquer M."/>
            <person name="Collemare J."/>
            <person name="Cotton P."/>
            <person name="Danchin E.G."/>
            <person name="Da Silva C."/>
            <person name="Gautier A."/>
            <person name="Giraud C."/>
            <person name="Giraud T."/>
            <person name="Gonzalez C."/>
            <person name="Grossetete S."/>
            <person name="Guldener U."/>
            <person name="Henrissat B."/>
            <person name="Howlett B.J."/>
            <person name="Kodira C."/>
            <person name="Kretschmer M."/>
            <person name="Lappartient A."/>
            <person name="Leroch M."/>
            <person name="Levis C."/>
            <person name="Mauceli E."/>
            <person name="Neuveglise C."/>
            <person name="Oeser B."/>
            <person name="Pearson M."/>
            <person name="Poulain J."/>
            <person name="Poussereau N."/>
            <person name="Quesneville H."/>
            <person name="Rascle C."/>
            <person name="Schumacher J."/>
            <person name="Segurens B."/>
            <person name="Sexton A."/>
            <person name="Silva E."/>
            <person name="Sirven C."/>
            <person name="Soanes D.M."/>
            <person name="Talbot N.J."/>
            <person name="Templeton M."/>
            <person name="Yandava C."/>
            <person name="Yarden O."/>
            <person name="Zeng Q."/>
            <person name="Rollins J.A."/>
            <person name="Lebrun M.H."/>
            <person name="Dickman M."/>
        </authorList>
    </citation>
    <scope>NUCLEOTIDE SEQUENCE [LARGE SCALE GENOMIC DNA]</scope>
    <source>
        <strain evidence="2">T4</strain>
    </source>
</reference>
<proteinExistence type="predicted"/>
<dbReference type="HOGENOM" id="CLU_3359593_0_0_1"/>
<organism evidence="1 2">
    <name type="scientific">Botryotinia fuckeliana (strain T4)</name>
    <name type="common">Noble rot fungus</name>
    <name type="synonym">Botrytis cinerea</name>
    <dbReference type="NCBI Taxonomy" id="999810"/>
    <lineage>
        <taxon>Eukaryota</taxon>
        <taxon>Fungi</taxon>
        <taxon>Dikarya</taxon>
        <taxon>Ascomycota</taxon>
        <taxon>Pezizomycotina</taxon>
        <taxon>Leotiomycetes</taxon>
        <taxon>Helotiales</taxon>
        <taxon>Sclerotiniaceae</taxon>
        <taxon>Botrytis</taxon>
    </lineage>
</organism>
<dbReference type="InParanoid" id="G2YWU6"/>
<evidence type="ECO:0000313" key="1">
    <source>
        <dbReference type="EMBL" id="CCD56094.1"/>
    </source>
</evidence>
<name>G2YWU6_BOTF4</name>
<dbReference type="Proteomes" id="UP000008177">
    <property type="component" value="Unplaced contigs"/>
</dbReference>
<dbReference type="AlphaFoldDB" id="G2YWU6"/>
<sequence length="36" mass="4057">MTQCSNVKIRSPLIIGDGNEMTRTRGQETFHTHIAL</sequence>
<evidence type="ECO:0000313" key="2">
    <source>
        <dbReference type="Proteomes" id="UP000008177"/>
    </source>
</evidence>
<accession>G2YWU6</accession>